<comment type="caution">
    <text evidence="2">The sequence shown here is derived from an EMBL/GenBank/DDBJ whole genome shotgun (WGS) entry which is preliminary data.</text>
</comment>
<dbReference type="AlphaFoldDB" id="A0A9W9KBW8"/>
<dbReference type="EMBL" id="JAPQKH010000004">
    <property type="protein sequence ID" value="KAJ5100363.1"/>
    <property type="molecule type" value="Genomic_DNA"/>
</dbReference>
<dbReference type="Proteomes" id="UP001149165">
    <property type="component" value="Unassembled WGS sequence"/>
</dbReference>
<keyword evidence="3" id="KW-1185">Reference proteome</keyword>
<reference evidence="2" key="1">
    <citation type="submission" date="2022-11" db="EMBL/GenBank/DDBJ databases">
        <authorList>
            <person name="Petersen C."/>
        </authorList>
    </citation>
    <scope>NUCLEOTIDE SEQUENCE</scope>
    <source>
        <strain evidence="2">IBT 30069</strain>
    </source>
</reference>
<accession>A0A9W9KBW8</accession>
<protein>
    <submittedName>
        <fullName evidence="2">Uncharacterized protein</fullName>
    </submittedName>
</protein>
<proteinExistence type="predicted"/>
<evidence type="ECO:0000313" key="3">
    <source>
        <dbReference type="Proteomes" id="UP001149165"/>
    </source>
</evidence>
<evidence type="ECO:0000256" key="1">
    <source>
        <dbReference type="SAM" id="MobiDB-lite"/>
    </source>
</evidence>
<feature type="region of interest" description="Disordered" evidence="1">
    <location>
        <begin position="217"/>
        <end position="243"/>
    </location>
</feature>
<gene>
    <name evidence="2" type="ORF">N7456_006415</name>
</gene>
<evidence type="ECO:0000313" key="2">
    <source>
        <dbReference type="EMBL" id="KAJ5100363.1"/>
    </source>
</evidence>
<sequence>MAELAAQLGVPKHSALHHTIFDDSRLVNINKRKVYNWMLEIIRKCSSLELDSSDTAQALQVQSLCSAPVNKASTATHGDGKVIVKEHFFPNLLEALVEFDHSGTLLTHGRSNFQVNVTLRSSACKRSHSWKEWMELVDIREVPKSSSQFSEGRRQRAVPHLAQVTYTKQDDSSASLYSRSDFAMSSAPTILNSDTTTCIVDESSHNIRAEINNGVYRDSRSRSPVPSGQADLAPSNIASRSRQHIPPLDAFDATLANISNTQRITFENVNIYIGAKKSRK</sequence>
<reference evidence="2" key="2">
    <citation type="journal article" date="2023" name="IMA Fungus">
        <title>Comparative genomic study of the Penicillium genus elucidates a diverse pangenome and 15 lateral gene transfer events.</title>
        <authorList>
            <person name="Petersen C."/>
            <person name="Sorensen T."/>
            <person name="Nielsen M.R."/>
            <person name="Sondergaard T.E."/>
            <person name="Sorensen J.L."/>
            <person name="Fitzpatrick D.A."/>
            <person name="Frisvad J.C."/>
            <person name="Nielsen K.L."/>
        </authorList>
    </citation>
    <scope>NUCLEOTIDE SEQUENCE</scope>
    <source>
        <strain evidence="2">IBT 30069</strain>
    </source>
</reference>
<name>A0A9W9KBW8_9EURO</name>
<organism evidence="2 3">
    <name type="scientific">Penicillium angulare</name>
    <dbReference type="NCBI Taxonomy" id="116970"/>
    <lineage>
        <taxon>Eukaryota</taxon>
        <taxon>Fungi</taxon>
        <taxon>Dikarya</taxon>
        <taxon>Ascomycota</taxon>
        <taxon>Pezizomycotina</taxon>
        <taxon>Eurotiomycetes</taxon>
        <taxon>Eurotiomycetidae</taxon>
        <taxon>Eurotiales</taxon>
        <taxon>Aspergillaceae</taxon>
        <taxon>Penicillium</taxon>
    </lineage>
</organism>